<accession>A0A7S2LNX3</accession>
<reference evidence="1" key="1">
    <citation type="submission" date="2021-01" db="EMBL/GenBank/DDBJ databases">
        <authorList>
            <person name="Corre E."/>
            <person name="Pelletier E."/>
            <person name="Niang G."/>
            <person name="Scheremetjew M."/>
            <person name="Finn R."/>
            <person name="Kale V."/>
            <person name="Holt S."/>
            <person name="Cochrane G."/>
            <person name="Meng A."/>
            <person name="Brown T."/>
            <person name="Cohen L."/>
        </authorList>
    </citation>
    <scope>NUCLEOTIDE SEQUENCE</scope>
    <source>
        <strain evidence="1">SM1012Den-03</strain>
    </source>
</reference>
<protein>
    <submittedName>
        <fullName evidence="1">Uncharacterized protein</fullName>
    </submittedName>
</protein>
<proteinExistence type="predicted"/>
<name>A0A7S2LNX3_9STRA</name>
<sequence length="171" mass="19467">MCLREADADDDYLAQYYDTNMSMLNHGGLTLVSRPFFEWGKFTMQLIRSAFTIADLLRAPASCFKEGKSLVLRNISIRSKLVILCQSNPLSFSTAAIDEVYKIILPKMIHARFAVVFRHWKSIHCEKHEVALRPKLKASVKVNNGKDYKKRPAAEQPGESVADTLFCIIVW</sequence>
<evidence type="ECO:0000313" key="1">
    <source>
        <dbReference type="EMBL" id="CAD9611953.1"/>
    </source>
</evidence>
<organism evidence="1">
    <name type="scientific">Skeletonema marinoi</name>
    <dbReference type="NCBI Taxonomy" id="267567"/>
    <lineage>
        <taxon>Eukaryota</taxon>
        <taxon>Sar</taxon>
        <taxon>Stramenopiles</taxon>
        <taxon>Ochrophyta</taxon>
        <taxon>Bacillariophyta</taxon>
        <taxon>Coscinodiscophyceae</taxon>
        <taxon>Thalassiosirophycidae</taxon>
        <taxon>Thalassiosirales</taxon>
        <taxon>Skeletonemataceae</taxon>
        <taxon>Skeletonema</taxon>
        <taxon>Skeletonema marinoi-dohrnii complex</taxon>
    </lineage>
</organism>
<gene>
    <name evidence="1" type="ORF">SMAR0320_LOCUS14106</name>
</gene>
<dbReference type="EMBL" id="HBGZ01019701">
    <property type="protein sequence ID" value="CAD9611953.1"/>
    <property type="molecule type" value="Transcribed_RNA"/>
</dbReference>
<dbReference type="AlphaFoldDB" id="A0A7S2LNX3"/>